<keyword evidence="3 6" id="KW-0479">Metal-binding</keyword>
<dbReference type="InterPro" id="IPR009056">
    <property type="entry name" value="Cyt_c-like_dom"/>
</dbReference>
<keyword evidence="2 6" id="KW-0349">Heme</keyword>
<keyword evidence="5 6" id="KW-0408">Iron</keyword>
<accession>A0ABS1V6W9</accession>
<evidence type="ECO:0000256" key="3">
    <source>
        <dbReference type="ARBA" id="ARBA00022723"/>
    </source>
</evidence>
<organism evidence="8 9">
    <name type="scientific">Belnapia mucosa</name>
    <dbReference type="NCBI Taxonomy" id="2804532"/>
    <lineage>
        <taxon>Bacteria</taxon>
        <taxon>Pseudomonadati</taxon>
        <taxon>Pseudomonadota</taxon>
        <taxon>Alphaproteobacteria</taxon>
        <taxon>Acetobacterales</taxon>
        <taxon>Roseomonadaceae</taxon>
        <taxon>Belnapia</taxon>
    </lineage>
</organism>
<comment type="caution">
    <text evidence="8">The sequence shown here is derived from an EMBL/GenBank/DDBJ whole genome shotgun (WGS) entry which is preliminary data.</text>
</comment>
<evidence type="ECO:0000256" key="1">
    <source>
        <dbReference type="ARBA" id="ARBA00022448"/>
    </source>
</evidence>
<evidence type="ECO:0000313" key="8">
    <source>
        <dbReference type="EMBL" id="MBL6457423.1"/>
    </source>
</evidence>
<keyword evidence="1" id="KW-0813">Transport</keyword>
<dbReference type="PROSITE" id="PS51007">
    <property type="entry name" value="CYTC"/>
    <property type="match status" value="1"/>
</dbReference>
<feature type="domain" description="Cytochrome c" evidence="7">
    <location>
        <begin position="1"/>
        <end position="104"/>
    </location>
</feature>
<evidence type="ECO:0000259" key="7">
    <source>
        <dbReference type="PROSITE" id="PS51007"/>
    </source>
</evidence>
<dbReference type="Gene3D" id="1.10.760.10">
    <property type="entry name" value="Cytochrome c-like domain"/>
    <property type="match status" value="1"/>
</dbReference>
<dbReference type="SUPFAM" id="SSF46626">
    <property type="entry name" value="Cytochrome c"/>
    <property type="match status" value="1"/>
</dbReference>
<evidence type="ECO:0000256" key="2">
    <source>
        <dbReference type="ARBA" id="ARBA00022617"/>
    </source>
</evidence>
<protein>
    <submittedName>
        <fullName evidence="8">C-type cytochrome</fullName>
    </submittedName>
</protein>
<keyword evidence="4" id="KW-0249">Electron transport</keyword>
<name>A0ABS1V6W9_9PROT</name>
<evidence type="ECO:0000256" key="6">
    <source>
        <dbReference type="PROSITE-ProRule" id="PRU00433"/>
    </source>
</evidence>
<keyword evidence="9" id="KW-1185">Reference proteome</keyword>
<dbReference type="InterPro" id="IPR002327">
    <property type="entry name" value="Cyt_c_1A/1B"/>
</dbReference>
<reference evidence="8 9" key="1">
    <citation type="submission" date="2021-01" db="EMBL/GenBank/DDBJ databases">
        <title>Belnapia mucosa sp. nov. and Belnapia arida sp. nov., isolated from the Tabernas Desert (Almeria, Spain).</title>
        <authorList>
            <person name="Molina-Menor E."/>
            <person name="Vidal-Verdu A."/>
            <person name="Calonge A."/>
            <person name="Satari L."/>
            <person name="Pereto Magraner J."/>
            <person name="Porcar Miralles M."/>
        </authorList>
    </citation>
    <scope>NUCLEOTIDE SEQUENCE [LARGE SCALE GENOMIC DNA]</scope>
    <source>
        <strain evidence="8 9">T6</strain>
    </source>
</reference>
<evidence type="ECO:0000313" key="9">
    <source>
        <dbReference type="Proteomes" id="UP000606490"/>
    </source>
</evidence>
<evidence type="ECO:0000256" key="5">
    <source>
        <dbReference type="ARBA" id="ARBA00023004"/>
    </source>
</evidence>
<dbReference type="EMBL" id="JAEUXJ010000008">
    <property type="protein sequence ID" value="MBL6457423.1"/>
    <property type="molecule type" value="Genomic_DNA"/>
</dbReference>
<sequence>MAQDGRALFEQHCASCHAVAADAPPTAGPNLRGVVGRPVGADPRFDYSPVLEQARRGGESWDVGRLVRFLEDPEEMYPGLWMGNNGLRAAAERIAVARFLEGQR</sequence>
<dbReference type="PANTHER" id="PTHR11961">
    <property type="entry name" value="CYTOCHROME C"/>
    <property type="match status" value="1"/>
</dbReference>
<dbReference type="Pfam" id="PF00034">
    <property type="entry name" value="Cytochrom_C"/>
    <property type="match status" value="1"/>
</dbReference>
<dbReference type="Proteomes" id="UP000606490">
    <property type="component" value="Unassembled WGS sequence"/>
</dbReference>
<dbReference type="InterPro" id="IPR036909">
    <property type="entry name" value="Cyt_c-like_dom_sf"/>
</dbReference>
<proteinExistence type="predicted"/>
<evidence type="ECO:0000256" key="4">
    <source>
        <dbReference type="ARBA" id="ARBA00022982"/>
    </source>
</evidence>
<dbReference type="RefSeq" id="WP_202827162.1">
    <property type="nucleotide sequence ID" value="NZ_JAEUXJ010000008.1"/>
</dbReference>
<dbReference type="PRINTS" id="PR00604">
    <property type="entry name" value="CYTCHRMECIAB"/>
</dbReference>
<gene>
    <name evidence="8" type="ORF">JMJ55_18985</name>
</gene>